<dbReference type="Proteomes" id="UP000028480">
    <property type="component" value="Unassembled WGS sequence"/>
</dbReference>
<dbReference type="HOGENOM" id="CLU_2372037_0_0_6"/>
<organism evidence="1 2">
    <name type="scientific">Xenorhabdus bovienii str. Intermedium</name>
    <dbReference type="NCBI Taxonomy" id="1379677"/>
    <lineage>
        <taxon>Bacteria</taxon>
        <taxon>Pseudomonadati</taxon>
        <taxon>Pseudomonadota</taxon>
        <taxon>Gammaproteobacteria</taxon>
        <taxon>Enterobacterales</taxon>
        <taxon>Morganellaceae</taxon>
        <taxon>Xenorhabdus</taxon>
    </lineage>
</organism>
<name>A0A077QFL6_XENBV</name>
<dbReference type="EMBL" id="CBTB010000098">
    <property type="protein sequence ID" value="CDH32174.1"/>
    <property type="molecule type" value="Genomic_DNA"/>
</dbReference>
<accession>A0A077QFL6</accession>
<evidence type="ECO:0000313" key="1">
    <source>
        <dbReference type="EMBL" id="CDH32174.1"/>
    </source>
</evidence>
<comment type="caution">
    <text evidence="1">The sequence shown here is derived from an EMBL/GenBank/DDBJ whole genome shotgun (WGS) entry which is preliminary data.</text>
</comment>
<dbReference type="AlphaFoldDB" id="A0A077QFL6"/>
<reference evidence="1" key="1">
    <citation type="submission" date="2013-07" db="EMBL/GenBank/DDBJ databases">
        <title>Sub-species coevolution in mutualistic symbiosis.</title>
        <authorList>
            <person name="Murfin K."/>
            <person name="Klassen J."/>
            <person name="Lee M."/>
            <person name="Forst S."/>
            <person name="Stock P."/>
            <person name="Goodrich-Blair H."/>
        </authorList>
    </citation>
    <scope>NUCLEOTIDE SEQUENCE [LARGE SCALE GENOMIC DNA]</scope>
    <source>
        <strain evidence="1">Intermedium</strain>
    </source>
</reference>
<gene>
    <name evidence="1" type="ORF">XBI1_1870140</name>
</gene>
<protein>
    <submittedName>
        <fullName evidence="1">Uncharacterized protein</fullName>
    </submittedName>
</protein>
<sequence length="95" mass="11160">MPNYIYSSIAVNIVRGMMMRLNEFLAKLIIPNHHAVQITFTKRQHALVREVNHNFPDVLLFLLEHIDNFIISCSLNVPKIHNGKFMTKLFLPFRQ</sequence>
<proteinExistence type="predicted"/>
<evidence type="ECO:0000313" key="2">
    <source>
        <dbReference type="Proteomes" id="UP000028480"/>
    </source>
</evidence>